<dbReference type="Proteomes" id="UP001231518">
    <property type="component" value="Chromosome 17"/>
</dbReference>
<dbReference type="Gene3D" id="2.60.40.1520">
    <property type="entry name" value="Hemocyanin, C-terminal domain"/>
    <property type="match status" value="1"/>
</dbReference>
<dbReference type="Gene3D" id="1.10.1280.10">
    <property type="entry name" value="Di-copper center containing domain from catechol oxidase"/>
    <property type="match status" value="1"/>
</dbReference>
<dbReference type="InterPro" id="IPR005204">
    <property type="entry name" value="Hemocyanin_N"/>
</dbReference>
<keyword evidence="1" id="KW-0758">Storage protein</keyword>
<proteinExistence type="inferred from homology"/>
<dbReference type="InterPro" id="IPR005203">
    <property type="entry name" value="Hemocyanin_C"/>
</dbReference>
<sequence>MKTLTTALVITVLVIQITGYLIQVPTSPPVIKEYVSSQSWLQVQKLLTPLFENVCGENKDLISSQGKIIKSGDFLKPDAVTNLEKLIAAGLLPKGEIFSEYNPEHMKELKIIYELLSSAKNLEVFYEAAVWARLNLNCGLYVNAIYMAIQNRKDTQRFSIPAPYEVLPNYFIRKEVLVKASSILAGQEITPTDGIRNEGNTYYLDANYTALFYDNDEDSALAYFREDIGLNSYYFLRKLRLTPWYNDDINGRYGENMYQMMKQLMARYNLEMYANGLPESDSLNWDSLPDIHYDPELVYSDGNEFSHRTVALKNTMNEELELLQTIENNILTVVSHMHQGGYNKTQILNHLMEILVTGDRSYETLARQLLGKDRTNNRHLSVLEHYMTSLRDPMFWKINKKIVDLINSALELLPTYTTDELYFPGVEVVNIDVKKMMTVHDYFEFDVTDALKLNDIAKKGLVKIYLGPNMMPGELAEKKNLFTLLDVFETNLKIGTNVISRSSDDMKHFASDFMSLKTIRQKMEEAAFGLDSLPLKMIESQVGFPSRLILPKGLPPGLNVQMFVFVAPFTKAGASSSYSTSNMEFNSAILSPGYPLDLMVGQQLFALPNALVKYVKITQKADGKVENYGEPGVTKKWNGTPSYMDRQSQNNKETFDYNSKKGPSAKIENNPDTFKEFSTTVVEDRYPVLPLKDSVIPNAVLDENTNDDTVQSLNFLELDKKLYNDKANKAKLEKKDYFGKKSDYSKYRGTTIKEEDDNLSSISTPLYEEIVSDIENQENVVVDTPLLKAANYDYSSKSKGREPFDYQAKKTQFDKKDYMAKRGDYNKYRTTTSIEEEITTEPTIIIPVNEQANDDIDKQDNLVDNTPRLLQSSKFDYSSKKKEFDYKAKKAQFNRKDYSPKREEYNKYRTKTPKEDELTTEFSMSVTEHTDNLARVQLDKDINNLNLVNEITNNDMNVVENEDKDVNENIFRNNLIDLEPFSFDVKRRTPTVYDFLFHTFDYEDNPELRVYE</sequence>
<dbReference type="PANTHER" id="PTHR11511:SF5">
    <property type="entry name" value="FAT-BODY PROTEIN 1-RELATED"/>
    <property type="match status" value="1"/>
</dbReference>
<dbReference type="PANTHER" id="PTHR11511">
    <property type="entry name" value="LARVAL STORAGE PROTEIN/PHENOLOXIDASE"/>
    <property type="match status" value="1"/>
</dbReference>
<dbReference type="PROSITE" id="PS00210">
    <property type="entry name" value="HEMOCYANIN_2"/>
    <property type="match status" value="1"/>
</dbReference>
<keyword evidence="3" id="KW-0732">Signal</keyword>
<feature type="domain" description="Hemocyanin N-terminal" evidence="5">
    <location>
        <begin position="71"/>
        <end position="156"/>
    </location>
</feature>
<evidence type="ECO:0000256" key="2">
    <source>
        <dbReference type="ARBA" id="ARBA00038082"/>
    </source>
</evidence>
<keyword evidence="8" id="KW-1185">Reference proteome</keyword>
<evidence type="ECO:0000313" key="8">
    <source>
        <dbReference type="Proteomes" id="UP001231518"/>
    </source>
</evidence>
<evidence type="ECO:0000259" key="4">
    <source>
        <dbReference type="Pfam" id="PF00372"/>
    </source>
</evidence>
<feature type="domain" description="Hemocyanin middle" evidence="4">
    <location>
        <begin position="162"/>
        <end position="405"/>
    </location>
</feature>
<evidence type="ECO:0000256" key="1">
    <source>
        <dbReference type="ARBA" id="ARBA00022761"/>
    </source>
</evidence>
<evidence type="ECO:0000313" key="7">
    <source>
        <dbReference type="EMBL" id="KAJ8712287.1"/>
    </source>
</evidence>
<dbReference type="GO" id="GO:0045735">
    <property type="term" value="F:nutrient reservoir activity"/>
    <property type="evidence" value="ECO:0007669"/>
    <property type="project" value="UniProtKB-KW"/>
</dbReference>
<dbReference type="InterPro" id="IPR014756">
    <property type="entry name" value="Ig_E-set"/>
</dbReference>
<evidence type="ECO:0008006" key="9">
    <source>
        <dbReference type="Google" id="ProtNLM"/>
    </source>
</evidence>
<protein>
    <recommendedName>
        <fullName evidence="9">Arylphorin subunit alpha-like</fullName>
    </recommendedName>
</protein>
<dbReference type="InterPro" id="IPR037020">
    <property type="entry name" value="Hemocyanin_C_sf"/>
</dbReference>
<dbReference type="SUPFAM" id="SSF48056">
    <property type="entry name" value="Di-copper centre-containing domain"/>
    <property type="match status" value="1"/>
</dbReference>
<comment type="similarity">
    <text evidence="2">Belongs to the hemocyanin family.</text>
</comment>
<evidence type="ECO:0000256" key="3">
    <source>
        <dbReference type="SAM" id="SignalP"/>
    </source>
</evidence>
<name>A0AAD7YER9_MYTSE</name>
<dbReference type="InterPro" id="IPR008922">
    <property type="entry name" value="Di-copper_centre_dom_sf"/>
</dbReference>
<dbReference type="PRINTS" id="PR00187">
    <property type="entry name" value="HAEMOCYANIN"/>
</dbReference>
<organism evidence="7 8">
    <name type="scientific">Mythimna separata</name>
    <name type="common">Oriental armyworm</name>
    <name type="synonym">Pseudaletia separata</name>
    <dbReference type="NCBI Taxonomy" id="271217"/>
    <lineage>
        <taxon>Eukaryota</taxon>
        <taxon>Metazoa</taxon>
        <taxon>Ecdysozoa</taxon>
        <taxon>Arthropoda</taxon>
        <taxon>Hexapoda</taxon>
        <taxon>Insecta</taxon>
        <taxon>Pterygota</taxon>
        <taxon>Neoptera</taxon>
        <taxon>Endopterygota</taxon>
        <taxon>Lepidoptera</taxon>
        <taxon>Glossata</taxon>
        <taxon>Ditrysia</taxon>
        <taxon>Noctuoidea</taxon>
        <taxon>Noctuidae</taxon>
        <taxon>Noctuinae</taxon>
        <taxon>Hadenini</taxon>
        <taxon>Mythimna</taxon>
    </lineage>
</organism>
<dbReference type="InterPro" id="IPR036697">
    <property type="entry name" value="Hemocyanin_N_sf"/>
</dbReference>
<reference evidence="7" key="1">
    <citation type="submission" date="2023-03" db="EMBL/GenBank/DDBJ databases">
        <title>Chromosome-level genomes of two armyworms, Mythimna separata and Mythimna loreyi, provide insights into the biosynthesis and reception of sex pheromones.</title>
        <authorList>
            <person name="Zhao H."/>
        </authorList>
    </citation>
    <scope>NUCLEOTIDE SEQUENCE</scope>
    <source>
        <strain evidence="7">BeijingLab</strain>
        <tissue evidence="7">Pupa</tissue>
    </source>
</reference>
<accession>A0AAD7YER9</accession>
<dbReference type="Pfam" id="PF00372">
    <property type="entry name" value="Hemocyanin_M"/>
    <property type="match status" value="1"/>
</dbReference>
<feature type="domain" description="Hemocyanin C-terminal" evidence="6">
    <location>
        <begin position="455"/>
        <end position="618"/>
    </location>
</feature>
<gene>
    <name evidence="7" type="ORF">PYW07_005129</name>
</gene>
<evidence type="ECO:0000259" key="5">
    <source>
        <dbReference type="Pfam" id="PF03722"/>
    </source>
</evidence>
<evidence type="ECO:0000259" key="6">
    <source>
        <dbReference type="Pfam" id="PF03723"/>
    </source>
</evidence>
<feature type="signal peptide" evidence="3">
    <location>
        <begin position="1"/>
        <end position="19"/>
    </location>
</feature>
<feature type="chain" id="PRO_5042274409" description="Arylphorin subunit alpha-like" evidence="3">
    <location>
        <begin position="20"/>
        <end position="1012"/>
    </location>
</feature>
<dbReference type="GO" id="GO:0005615">
    <property type="term" value="C:extracellular space"/>
    <property type="evidence" value="ECO:0007669"/>
    <property type="project" value="UniProtKB-ARBA"/>
</dbReference>
<dbReference type="Gene3D" id="1.20.1370.10">
    <property type="entry name" value="Hemocyanin, N-terminal domain"/>
    <property type="match status" value="1"/>
</dbReference>
<dbReference type="SUPFAM" id="SSF81296">
    <property type="entry name" value="E set domains"/>
    <property type="match status" value="1"/>
</dbReference>
<dbReference type="InterPro" id="IPR013788">
    <property type="entry name" value="Hemocyanin/hexamerin"/>
</dbReference>
<comment type="caution">
    <text evidence="7">The sequence shown here is derived from an EMBL/GenBank/DDBJ whole genome shotgun (WGS) entry which is preliminary data.</text>
</comment>
<dbReference type="EMBL" id="JARGEI010000021">
    <property type="protein sequence ID" value="KAJ8712287.1"/>
    <property type="molecule type" value="Genomic_DNA"/>
</dbReference>
<dbReference type="Pfam" id="PF03723">
    <property type="entry name" value="Hemocyanin_C"/>
    <property type="match status" value="1"/>
</dbReference>
<dbReference type="Pfam" id="PF03722">
    <property type="entry name" value="Hemocyanin_N"/>
    <property type="match status" value="1"/>
</dbReference>
<dbReference type="AlphaFoldDB" id="A0AAD7YER9"/>
<dbReference type="InterPro" id="IPR000896">
    <property type="entry name" value="Hemocyanin/hexamerin_mid_dom"/>
</dbReference>
<dbReference type="SUPFAM" id="SSF48050">
    <property type="entry name" value="Hemocyanin, N-terminal domain"/>
    <property type="match status" value="1"/>
</dbReference>